<dbReference type="PANTHER" id="PTHR41771">
    <property type="entry name" value="MEMBRANE PROTEIN-RELATED"/>
    <property type="match status" value="1"/>
</dbReference>
<accession>A0A212JZA8</accession>
<feature type="transmembrane region" description="Helical" evidence="1">
    <location>
        <begin position="294"/>
        <end position="322"/>
    </location>
</feature>
<name>A0A212JZA8_9BACT</name>
<dbReference type="EMBL" id="FLUP01000001">
    <property type="protein sequence ID" value="SBW04777.1"/>
    <property type="molecule type" value="Genomic_DNA"/>
</dbReference>
<feature type="transmembrane region" description="Helical" evidence="1">
    <location>
        <begin position="343"/>
        <end position="367"/>
    </location>
</feature>
<keyword evidence="1" id="KW-0812">Transmembrane</keyword>
<keyword evidence="1" id="KW-0472">Membrane</keyword>
<dbReference type="AlphaFoldDB" id="A0A212JZA8"/>
<keyword evidence="1" id="KW-1133">Transmembrane helix</keyword>
<dbReference type="InterPro" id="IPR012507">
    <property type="entry name" value="YibE_F"/>
</dbReference>
<evidence type="ECO:0000313" key="2">
    <source>
        <dbReference type="EMBL" id="SBW04777.1"/>
    </source>
</evidence>
<feature type="transmembrane region" description="Helical" evidence="1">
    <location>
        <begin position="218"/>
        <end position="237"/>
    </location>
</feature>
<feature type="transmembrane region" description="Helical" evidence="1">
    <location>
        <begin position="167"/>
        <end position="185"/>
    </location>
</feature>
<dbReference type="Pfam" id="PF07907">
    <property type="entry name" value="YibE_F"/>
    <property type="match status" value="1"/>
</dbReference>
<sequence>MAQQSEENEFSGNTADVTGADQAHPQIQAQSLAPMPIGAAAGHMPLRSTRRDALLCVVLGLACLALYLMPTGFENRLPDNAVRCRATVLSVDNERVHQYGIVRMGTQYVTMRAIDGPYAGQTWQAGNDLVGKMELDKVFAPGDTALMVLTLRDGKVADAVAQDHYRLHTQAVAFGIFALLLLAFAGATGLKALLSFVFSALMIWKALVPALLRDVDPILLGLGVTTAITAATILLVGGMNRRGLAAWLGSLLGIGATCALALAFAGPFQLHGAVRPYAETVLYSGYPHLNMTRIFLASIFMASSGALMDLAMDVAASMAELAAQNPGISRRAALASGLRVGRAVVGTMTTTLLLAYSGGYIATLMLFMAQGIPLENALNLPFVSAEIMNTLVGSIGLVTVAPFTALTGTWLLIRPGHANSASAGA</sequence>
<reference evidence="2" key="1">
    <citation type="submission" date="2016-04" db="EMBL/GenBank/DDBJ databases">
        <authorList>
            <person name="Evans L.H."/>
            <person name="Alamgir A."/>
            <person name="Owens N."/>
            <person name="Weber N.D."/>
            <person name="Virtaneva K."/>
            <person name="Barbian K."/>
            <person name="Babar A."/>
            <person name="Rosenke K."/>
        </authorList>
    </citation>
    <scope>NUCLEOTIDE SEQUENCE</scope>
    <source>
        <strain evidence="2">92-2</strain>
    </source>
</reference>
<feature type="transmembrane region" description="Helical" evidence="1">
    <location>
        <begin position="53"/>
        <end position="70"/>
    </location>
</feature>
<feature type="transmembrane region" description="Helical" evidence="1">
    <location>
        <begin position="387"/>
        <end position="413"/>
    </location>
</feature>
<feature type="transmembrane region" description="Helical" evidence="1">
    <location>
        <begin position="244"/>
        <end position="265"/>
    </location>
</feature>
<dbReference type="PANTHER" id="PTHR41771:SF1">
    <property type="entry name" value="MEMBRANE PROTEIN"/>
    <property type="match status" value="1"/>
</dbReference>
<proteinExistence type="predicted"/>
<evidence type="ECO:0000256" key="1">
    <source>
        <dbReference type="SAM" id="Phobius"/>
    </source>
</evidence>
<feature type="transmembrane region" description="Helical" evidence="1">
    <location>
        <begin position="192"/>
        <end position="212"/>
    </location>
</feature>
<organism evidence="2">
    <name type="scientific">uncultured Desulfovibrio sp</name>
    <dbReference type="NCBI Taxonomy" id="167968"/>
    <lineage>
        <taxon>Bacteria</taxon>
        <taxon>Pseudomonadati</taxon>
        <taxon>Thermodesulfobacteriota</taxon>
        <taxon>Desulfovibrionia</taxon>
        <taxon>Desulfovibrionales</taxon>
        <taxon>Desulfovibrionaceae</taxon>
        <taxon>Desulfovibrio</taxon>
        <taxon>environmental samples</taxon>
    </lineage>
</organism>
<protein>
    <submittedName>
        <fullName evidence="2">YibE/F-like family protein</fullName>
    </submittedName>
</protein>
<dbReference type="RefSeq" id="WP_306666355.1">
    <property type="nucleotide sequence ID" value="NZ_LT598928.1"/>
</dbReference>
<gene>
    <name evidence="2" type="ORF">KM92DES2_11970</name>
</gene>